<evidence type="ECO:0000313" key="2">
    <source>
        <dbReference type="EMBL" id="KDM91645.1"/>
    </source>
</evidence>
<proteinExistence type="predicted"/>
<organism evidence="2 3">
    <name type="scientific">Photobacterium galatheae</name>
    <dbReference type="NCBI Taxonomy" id="1654360"/>
    <lineage>
        <taxon>Bacteria</taxon>
        <taxon>Pseudomonadati</taxon>
        <taxon>Pseudomonadota</taxon>
        <taxon>Gammaproteobacteria</taxon>
        <taxon>Vibrionales</taxon>
        <taxon>Vibrionaceae</taxon>
        <taxon>Photobacterium</taxon>
    </lineage>
</organism>
<dbReference type="RefSeq" id="WP_036752406.1">
    <property type="nucleotide sequence ID" value="NZ_JAGSGC010000006.1"/>
</dbReference>
<protein>
    <recommendedName>
        <fullName evidence="4">VCBS repeat-containing protein</fullName>
    </recommendedName>
</protein>
<dbReference type="EMBL" id="JMIB01000021">
    <property type="protein sequence ID" value="KDM91645.1"/>
    <property type="molecule type" value="Genomic_DNA"/>
</dbReference>
<feature type="signal peptide" evidence="1">
    <location>
        <begin position="1"/>
        <end position="18"/>
    </location>
</feature>
<comment type="caution">
    <text evidence="2">The sequence shown here is derived from an EMBL/GenBank/DDBJ whole genome shotgun (WGS) entry which is preliminary data.</text>
</comment>
<keyword evidence="3" id="KW-1185">Reference proteome</keyword>
<gene>
    <name evidence="2" type="ORF">EA58_11545</name>
</gene>
<evidence type="ECO:0008006" key="4">
    <source>
        <dbReference type="Google" id="ProtNLM"/>
    </source>
</evidence>
<keyword evidence="1" id="KW-0732">Signal</keyword>
<evidence type="ECO:0000313" key="3">
    <source>
        <dbReference type="Proteomes" id="UP000027192"/>
    </source>
</evidence>
<dbReference type="AlphaFoldDB" id="A0A066RMJ1"/>
<name>A0A066RMJ1_9GAMM</name>
<reference evidence="2 3" key="1">
    <citation type="submission" date="2014-04" db="EMBL/GenBank/DDBJ databases">
        <title>Draft genome sequence of Photobacterium halotolerans S2753: a solonamide, ngercheumicin and holomycin producer.</title>
        <authorList>
            <person name="Machado H.R."/>
            <person name="Gram L."/>
        </authorList>
    </citation>
    <scope>NUCLEOTIDE SEQUENCE [LARGE SCALE GENOMIC DNA]</scope>
    <source>
        <strain evidence="2 3">S2753</strain>
    </source>
</reference>
<feature type="chain" id="PRO_5001625891" description="VCBS repeat-containing protein" evidence="1">
    <location>
        <begin position="19"/>
        <end position="166"/>
    </location>
</feature>
<dbReference type="Proteomes" id="UP000027192">
    <property type="component" value="Unassembled WGS sequence"/>
</dbReference>
<evidence type="ECO:0000256" key="1">
    <source>
        <dbReference type="SAM" id="SignalP"/>
    </source>
</evidence>
<sequence>MHKIALFTIAFVATPCFAGNIEYKEPQTLLTDSSIQQFEVADLNGDGLPEIIMLTANGEIKVSSQSSNLDDTTIEELKDTKWKIDDHYATFKFYGTDSVVIDITGRNGTGCSAFPIIATDNAIEGQLSGSIRVKIDSVTTTKMTGNIMCPFAGLNTFQPFIAYKVR</sequence>
<accession>A0A066RMJ1</accession>